<reference evidence="2 3" key="1">
    <citation type="journal article" date="2018" name="Plant J.">
        <title>Genome sequences of Chlorella sorokiniana UTEX 1602 and Micractinium conductrix SAG 241.80: implications to maltose excretion by a green alga.</title>
        <authorList>
            <person name="Arriola M.B."/>
            <person name="Velmurugan N."/>
            <person name="Zhang Y."/>
            <person name="Plunkett M.H."/>
            <person name="Hondzo H."/>
            <person name="Barney B.M."/>
        </authorList>
    </citation>
    <scope>NUCLEOTIDE SEQUENCE [LARGE SCALE GENOMIC DNA]</scope>
    <source>
        <strain evidence="3">UTEX 1602</strain>
    </source>
</reference>
<name>A0A2P6TRJ4_CHLSO</name>
<evidence type="ECO:0000313" key="2">
    <source>
        <dbReference type="EMBL" id="PRW56681.1"/>
    </source>
</evidence>
<dbReference type="STRING" id="3076.A0A2P6TRJ4"/>
<gene>
    <name evidence="2" type="ORF">C2E21_4666</name>
</gene>
<dbReference type="OrthoDB" id="1711136at2759"/>
<dbReference type="InterPro" id="IPR032675">
    <property type="entry name" value="LRR_dom_sf"/>
</dbReference>
<comment type="subcellular location">
    <subcellularLocation>
        <location evidence="1">Cytoplasm</location>
        <location evidence="1">Cytoskeleton</location>
        <location evidence="1">Cilium axoneme</location>
    </subcellularLocation>
</comment>
<protein>
    <submittedName>
        <fullName evidence="2">Leucine-rich repeat-containing 40</fullName>
    </submittedName>
</protein>
<dbReference type="SUPFAM" id="SSF52058">
    <property type="entry name" value="L domain-like"/>
    <property type="match status" value="1"/>
</dbReference>
<dbReference type="Gene3D" id="3.80.10.10">
    <property type="entry name" value="Ribonuclease Inhibitor"/>
    <property type="match status" value="1"/>
</dbReference>
<evidence type="ECO:0000256" key="1">
    <source>
        <dbReference type="ARBA" id="ARBA00004430"/>
    </source>
</evidence>
<dbReference type="Proteomes" id="UP000239899">
    <property type="component" value="Unassembled WGS sequence"/>
</dbReference>
<sequence length="508" mass="55246">MRTRRAARAAGPGDALSALPDDLLELCMPCTRDFDWPLGTLRLVCKRWKRIFDSSALLTRPSCAQLAAASGLTSLRVGDFQYEVPDELWSSVACMPALANLEIEVHTGMGTTVAIGSRARECLAACTQLARLKLAEGYVEGSGDEPGEFALLPGATRLSALRELELHGNVSSLGDLWQHTGLTRLVLLDSIDSYPAAPDGSGSSLPALLQAELGTDQRHIELPEQHRLFAALNNVTRLTLRSATEWLDDSDDVHYNALHGLSQLERLRSLELTGRLKSIPDTVRGLTSLKLLNVTEFGLRQLPEGPYLLGLRTLLMQGHRMRRLPPALSTARSLEVLDAMPSVDSLLWNARAGSPLLLLQPDDLSLLAALPALRLLCLPMHQKLFQHRKDDPRQQAAAIQQVLLSAAFCALLPQLAVVSSCAAQAPALFQEPAFEGGLRPDKLREVQEATQLVWVGLGQERQQGMLGVLRRAAEAGELSPQAVALLEAYPPQPAGQSSQAGWRSWPVD</sequence>
<proteinExistence type="predicted"/>
<dbReference type="EMBL" id="LHPG02000008">
    <property type="protein sequence ID" value="PRW56681.1"/>
    <property type="molecule type" value="Genomic_DNA"/>
</dbReference>
<accession>A0A2P6TRJ4</accession>
<dbReference type="AlphaFoldDB" id="A0A2P6TRJ4"/>
<organism evidence="2 3">
    <name type="scientific">Chlorella sorokiniana</name>
    <name type="common">Freshwater green alga</name>
    <dbReference type="NCBI Taxonomy" id="3076"/>
    <lineage>
        <taxon>Eukaryota</taxon>
        <taxon>Viridiplantae</taxon>
        <taxon>Chlorophyta</taxon>
        <taxon>core chlorophytes</taxon>
        <taxon>Trebouxiophyceae</taxon>
        <taxon>Chlorellales</taxon>
        <taxon>Chlorellaceae</taxon>
        <taxon>Chlorella clade</taxon>
        <taxon>Chlorella</taxon>
    </lineage>
</organism>
<evidence type="ECO:0000313" key="3">
    <source>
        <dbReference type="Proteomes" id="UP000239899"/>
    </source>
</evidence>
<keyword evidence="3" id="KW-1185">Reference proteome</keyword>
<dbReference type="GO" id="GO:0005930">
    <property type="term" value="C:axoneme"/>
    <property type="evidence" value="ECO:0007669"/>
    <property type="project" value="UniProtKB-SubCell"/>
</dbReference>
<comment type="caution">
    <text evidence="2">The sequence shown here is derived from an EMBL/GenBank/DDBJ whole genome shotgun (WGS) entry which is preliminary data.</text>
</comment>